<keyword evidence="5 6" id="KW-0067">ATP-binding</keyword>
<dbReference type="PROSITE" id="PS51285">
    <property type="entry name" value="AGC_KINASE_CTER"/>
    <property type="match status" value="1"/>
</dbReference>
<dbReference type="GO" id="GO:0005524">
    <property type="term" value="F:ATP binding"/>
    <property type="evidence" value="ECO:0007669"/>
    <property type="project" value="UniProtKB-UniRule"/>
</dbReference>
<dbReference type="PROSITE" id="PS00108">
    <property type="entry name" value="PROTEIN_KINASE_ST"/>
    <property type="match status" value="1"/>
</dbReference>
<evidence type="ECO:0000256" key="7">
    <source>
        <dbReference type="RuleBase" id="RU000304"/>
    </source>
</evidence>
<feature type="domain" description="AGC-kinase C-terminal" evidence="9">
    <location>
        <begin position="308"/>
        <end position="363"/>
    </location>
</feature>
<evidence type="ECO:0000256" key="1">
    <source>
        <dbReference type="ARBA" id="ARBA00022527"/>
    </source>
</evidence>
<comment type="similarity">
    <text evidence="7">Belongs to the protein kinase superfamily.</text>
</comment>
<keyword evidence="4" id="KW-0418">Kinase</keyword>
<name>A0A7S0ZPD3_NOCSC</name>
<keyword evidence="3 6" id="KW-0547">Nucleotide-binding</keyword>
<dbReference type="InterPro" id="IPR011009">
    <property type="entry name" value="Kinase-like_dom_sf"/>
</dbReference>
<evidence type="ECO:0000256" key="3">
    <source>
        <dbReference type="ARBA" id="ARBA00022741"/>
    </source>
</evidence>
<dbReference type="AlphaFoldDB" id="A0A7S0ZPD3"/>
<dbReference type="InterPro" id="IPR000719">
    <property type="entry name" value="Prot_kinase_dom"/>
</dbReference>
<protein>
    <recommendedName>
        <fullName evidence="11">cAMP-dependent protein kinase</fullName>
    </recommendedName>
</protein>
<dbReference type="EMBL" id="HBFQ01003606">
    <property type="protein sequence ID" value="CAD8828152.1"/>
    <property type="molecule type" value="Transcribed_RNA"/>
</dbReference>
<dbReference type="InterPro" id="IPR008271">
    <property type="entry name" value="Ser/Thr_kinase_AS"/>
</dbReference>
<dbReference type="Gene3D" id="1.10.510.10">
    <property type="entry name" value="Transferase(Phosphotransferase) domain 1"/>
    <property type="match status" value="1"/>
</dbReference>
<evidence type="ECO:0000256" key="6">
    <source>
        <dbReference type="PROSITE-ProRule" id="PRU10141"/>
    </source>
</evidence>
<dbReference type="PANTHER" id="PTHR24353:SF37">
    <property type="entry name" value="CAMP-DEPENDENT PROTEIN KINASE CATALYTIC SUBUNIT PRKX"/>
    <property type="match status" value="1"/>
</dbReference>
<dbReference type="Gene3D" id="3.30.200.20">
    <property type="entry name" value="Phosphorylase Kinase, domain 1"/>
    <property type="match status" value="1"/>
</dbReference>
<dbReference type="Pfam" id="PF00069">
    <property type="entry name" value="Pkinase"/>
    <property type="match status" value="1"/>
</dbReference>
<keyword evidence="1 7" id="KW-0723">Serine/threonine-protein kinase</keyword>
<dbReference type="SMART" id="SM00133">
    <property type="entry name" value="S_TK_X"/>
    <property type="match status" value="1"/>
</dbReference>
<dbReference type="GO" id="GO:0005829">
    <property type="term" value="C:cytosol"/>
    <property type="evidence" value="ECO:0007669"/>
    <property type="project" value="TreeGrafter"/>
</dbReference>
<reference evidence="10" key="1">
    <citation type="submission" date="2021-01" db="EMBL/GenBank/DDBJ databases">
        <authorList>
            <person name="Corre E."/>
            <person name="Pelletier E."/>
            <person name="Niang G."/>
            <person name="Scheremetjew M."/>
            <person name="Finn R."/>
            <person name="Kale V."/>
            <person name="Holt S."/>
            <person name="Cochrane G."/>
            <person name="Meng A."/>
            <person name="Brown T."/>
            <person name="Cohen L."/>
        </authorList>
    </citation>
    <scope>NUCLEOTIDE SEQUENCE</scope>
</reference>
<sequence length="363" mass="41446">MSMFRKTLRSTIGLEGAASETQEKSGVRNVPVHHLKGLLKGKHEPWAFDDFDLRATVGTGTFGRVRVVKIKGCADRTPLAMKIMKKSEVIRLKQVEHVKDERAILTMIEHPFTVNLLQTFQDEKRLFMIMEYVNGGELFSHLRKEGRLSNNHANFYAGEVVLAFQYLHGMHVVYRDLKPENLLIDCEGHIKITDFGFAKVVVDRTWTLCGTPEYLAPEIIQSKGHGKAVDWWAVGILMFEMLAGYPPFYDENPFGIYQKVLGGRIEFPRHFDAKAKDLIKRLLTHDRAKRFGCLKNGAEDIKKHKWYKTMEWDLLLSRQLSPPFIPAVRSADDTSMFDQYPESTEASAPPIAPADQALFESFT</sequence>
<dbReference type="GO" id="GO:0005952">
    <property type="term" value="C:cAMP-dependent protein kinase complex"/>
    <property type="evidence" value="ECO:0007669"/>
    <property type="project" value="TreeGrafter"/>
</dbReference>
<dbReference type="PROSITE" id="PS00107">
    <property type="entry name" value="PROTEIN_KINASE_ATP"/>
    <property type="match status" value="1"/>
</dbReference>
<accession>A0A7S0ZPD3</accession>
<keyword evidence="2" id="KW-0808">Transferase</keyword>
<feature type="domain" description="Protein kinase" evidence="8">
    <location>
        <begin position="51"/>
        <end position="307"/>
    </location>
</feature>
<evidence type="ECO:0000256" key="2">
    <source>
        <dbReference type="ARBA" id="ARBA00022679"/>
    </source>
</evidence>
<dbReference type="InterPro" id="IPR017441">
    <property type="entry name" value="Protein_kinase_ATP_BS"/>
</dbReference>
<dbReference type="FunFam" id="1.10.510.10:FF:000005">
    <property type="entry name" value="cAMP-dependent protein kinase catalytic subunit alpha"/>
    <property type="match status" value="1"/>
</dbReference>
<dbReference type="PROSITE" id="PS50011">
    <property type="entry name" value="PROTEIN_KINASE_DOM"/>
    <property type="match status" value="1"/>
</dbReference>
<dbReference type="SUPFAM" id="SSF56112">
    <property type="entry name" value="Protein kinase-like (PK-like)"/>
    <property type="match status" value="1"/>
</dbReference>
<dbReference type="GO" id="GO:0004691">
    <property type="term" value="F:cAMP-dependent protein kinase activity"/>
    <property type="evidence" value="ECO:0007669"/>
    <property type="project" value="TreeGrafter"/>
</dbReference>
<organism evidence="10">
    <name type="scientific">Noctiluca scintillans</name>
    <name type="common">Sea sparkle</name>
    <name type="synonym">Red tide dinoflagellate</name>
    <dbReference type="NCBI Taxonomy" id="2966"/>
    <lineage>
        <taxon>Eukaryota</taxon>
        <taxon>Sar</taxon>
        <taxon>Alveolata</taxon>
        <taxon>Dinophyceae</taxon>
        <taxon>Noctilucales</taxon>
        <taxon>Noctilucaceae</taxon>
        <taxon>Noctiluca</taxon>
    </lineage>
</organism>
<evidence type="ECO:0000313" key="10">
    <source>
        <dbReference type="EMBL" id="CAD8828152.1"/>
    </source>
</evidence>
<evidence type="ECO:0000259" key="8">
    <source>
        <dbReference type="PROSITE" id="PS50011"/>
    </source>
</evidence>
<dbReference type="CDD" id="cd05580">
    <property type="entry name" value="STKc_PKA_like"/>
    <property type="match status" value="1"/>
</dbReference>
<evidence type="ECO:0000256" key="4">
    <source>
        <dbReference type="ARBA" id="ARBA00022777"/>
    </source>
</evidence>
<proteinExistence type="inferred from homology"/>
<dbReference type="InterPro" id="IPR000961">
    <property type="entry name" value="AGC-kinase_C"/>
</dbReference>
<dbReference type="PANTHER" id="PTHR24353">
    <property type="entry name" value="CYCLIC NUCLEOTIDE-DEPENDENT PROTEIN KINASE"/>
    <property type="match status" value="1"/>
</dbReference>
<dbReference type="SMART" id="SM00220">
    <property type="entry name" value="S_TKc"/>
    <property type="match status" value="1"/>
</dbReference>
<evidence type="ECO:0000259" key="9">
    <source>
        <dbReference type="PROSITE" id="PS51285"/>
    </source>
</evidence>
<feature type="binding site" evidence="6">
    <location>
        <position position="82"/>
    </location>
    <ligand>
        <name>ATP</name>
        <dbReference type="ChEBI" id="CHEBI:30616"/>
    </ligand>
</feature>
<evidence type="ECO:0008006" key="11">
    <source>
        <dbReference type="Google" id="ProtNLM"/>
    </source>
</evidence>
<evidence type="ECO:0000256" key="5">
    <source>
        <dbReference type="ARBA" id="ARBA00022840"/>
    </source>
</evidence>
<gene>
    <name evidence="10" type="ORF">NSCI0253_LOCUS2498</name>
</gene>